<protein>
    <submittedName>
        <fullName evidence="6">Beta galactofuranosyl transferase</fullName>
    </submittedName>
</protein>
<dbReference type="InterPro" id="IPR029044">
    <property type="entry name" value="Nucleotide-diphossugar_trans"/>
</dbReference>
<dbReference type="GO" id="GO:0016757">
    <property type="term" value="F:glycosyltransferase activity"/>
    <property type="evidence" value="ECO:0007669"/>
    <property type="project" value="UniProtKB-KW"/>
</dbReference>
<accession>A0A3S5H7D9</accession>
<evidence type="ECO:0000256" key="3">
    <source>
        <dbReference type="ARBA" id="ARBA00022679"/>
    </source>
</evidence>
<gene>
    <name evidence="6" type="ORF">LdCL_250005000</name>
</gene>
<dbReference type="PANTHER" id="PTHR43179:SF12">
    <property type="entry name" value="GALACTOFURANOSYLTRANSFERASE GLFT2"/>
    <property type="match status" value="1"/>
</dbReference>
<keyword evidence="3 6" id="KW-0808">Transferase</keyword>
<feature type="domain" description="Glycosyltransferase 2-like" evidence="5">
    <location>
        <begin position="127"/>
        <end position="194"/>
    </location>
</feature>
<dbReference type="VEuPathDB" id="TriTrypDB:LdBPK_250010.1"/>
<keyword evidence="4" id="KW-0812">Transmembrane</keyword>
<keyword evidence="4" id="KW-1133">Transmembrane helix</keyword>
<keyword evidence="4" id="KW-0472">Membrane</keyword>
<dbReference type="Proteomes" id="UP000274082">
    <property type="component" value="Chromosome 25"/>
</dbReference>
<evidence type="ECO:0000256" key="4">
    <source>
        <dbReference type="SAM" id="Phobius"/>
    </source>
</evidence>
<sequence length="434" mass="50926">MAPPRWHHDRRRMAIFVRVGLYTLLFLMGYIVPLIIFYNRSRADTFEDTPRSGEAFISDENFFHCIAERLSYKEQHPARIPYVLIPVTMDYQDIKQLFCNITVPMTYIMFINNGMFRPLRSLLDRLAVDLRDYVDQNLFIIHHPENIGYASAVNEGLRHALNFSVAKVPWVFITNADVRFAPGLIDEFVSQANEKTQGQLERIRRLDQEIIAEARTLRNVPNPRFAFRSSQHPIITASSLPYRIRTMPPEEMKKQFADTYGIFYTDHKDFMATFALSRLAIATVGFFDENYYPAYGEDHDYVWRMAALGYQKYFSEPGKFVHFENANLNVGGSARNRGIFKNTAYFLQSVKFGRMNYQPFRLPYRRAKWFPDGVTIYQDTGRNPLPFNGTIPLDMWVLDTDRRRSIWEIGENIRCHRDYKPYSMKLLDFPVDPS</sequence>
<comment type="similarity">
    <text evidence="1">Belongs to the glycosyltransferase 2 family.</text>
</comment>
<feature type="transmembrane region" description="Helical" evidence="4">
    <location>
        <begin position="15"/>
        <end position="38"/>
    </location>
</feature>
<evidence type="ECO:0000256" key="1">
    <source>
        <dbReference type="ARBA" id="ARBA00006739"/>
    </source>
</evidence>
<evidence type="ECO:0000259" key="5">
    <source>
        <dbReference type="Pfam" id="PF00535"/>
    </source>
</evidence>
<evidence type="ECO:0000313" key="7">
    <source>
        <dbReference type="Proteomes" id="UP000274082"/>
    </source>
</evidence>
<dbReference type="Gene3D" id="3.90.550.10">
    <property type="entry name" value="Spore Coat Polysaccharide Biosynthesis Protein SpsA, Chain A"/>
    <property type="match status" value="1"/>
</dbReference>
<evidence type="ECO:0000313" key="6">
    <source>
        <dbReference type="EMBL" id="AYU79329.1"/>
    </source>
</evidence>
<dbReference type="AlphaFoldDB" id="A0A3S5H7D9"/>
<evidence type="ECO:0000256" key="2">
    <source>
        <dbReference type="ARBA" id="ARBA00022676"/>
    </source>
</evidence>
<dbReference type="EMBL" id="CP029524">
    <property type="protein sequence ID" value="AYU79329.1"/>
    <property type="molecule type" value="Genomic_DNA"/>
</dbReference>
<dbReference type="InterPro" id="IPR001173">
    <property type="entry name" value="Glyco_trans_2-like"/>
</dbReference>
<reference evidence="6 7" key="1">
    <citation type="journal article" date="2018" name="Sci. Rep.">
        <title>A complete Leishmania donovani reference genome identifies novel genetic variations associated with virulence.</title>
        <authorList>
            <person name="Lypaczewski P."/>
            <person name="Hoshizaki J."/>
            <person name="Zhang W.-W."/>
            <person name="McCall L.-I."/>
            <person name="Torcivia-Rodriguez J."/>
            <person name="Simonyan V."/>
            <person name="Kaur A."/>
            <person name="Dewar K."/>
            <person name="Matlashewski G."/>
        </authorList>
    </citation>
    <scope>NUCLEOTIDE SEQUENCE [LARGE SCALE GENOMIC DNA]</scope>
    <source>
        <strain evidence="6 7">LdCL</strain>
    </source>
</reference>
<dbReference type="PANTHER" id="PTHR43179">
    <property type="entry name" value="RHAMNOSYLTRANSFERASE WBBL"/>
    <property type="match status" value="1"/>
</dbReference>
<organism evidence="6 7">
    <name type="scientific">Leishmania donovani</name>
    <dbReference type="NCBI Taxonomy" id="5661"/>
    <lineage>
        <taxon>Eukaryota</taxon>
        <taxon>Discoba</taxon>
        <taxon>Euglenozoa</taxon>
        <taxon>Kinetoplastea</taxon>
        <taxon>Metakinetoplastina</taxon>
        <taxon>Trypanosomatida</taxon>
        <taxon>Trypanosomatidae</taxon>
        <taxon>Leishmaniinae</taxon>
        <taxon>Leishmania</taxon>
    </lineage>
</organism>
<dbReference type="VEuPathDB" id="TriTrypDB:LDHU3_25.0020"/>
<dbReference type="OrthoDB" id="10267535at2759"/>
<dbReference type="VEuPathDB" id="TriTrypDB:LdCL_250005000"/>
<keyword evidence="2" id="KW-0328">Glycosyltransferase</keyword>
<proteinExistence type="inferred from homology"/>
<keyword evidence="7" id="KW-1185">Reference proteome</keyword>
<name>A0A3S5H7D9_LEIDO</name>
<dbReference type="SUPFAM" id="SSF53448">
    <property type="entry name" value="Nucleotide-diphospho-sugar transferases"/>
    <property type="match status" value="1"/>
</dbReference>
<dbReference type="Pfam" id="PF00535">
    <property type="entry name" value="Glycos_transf_2"/>
    <property type="match status" value="1"/>
</dbReference>